<dbReference type="InterPro" id="IPR033704">
    <property type="entry name" value="dUTPase_trimeric"/>
</dbReference>
<dbReference type="InterPro" id="IPR036157">
    <property type="entry name" value="dUTPase-like_sf"/>
</dbReference>
<feature type="binding site" evidence="5">
    <location>
        <begin position="107"/>
        <end position="109"/>
    </location>
    <ligand>
        <name>substrate</name>
    </ligand>
</feature>
<proteinExistence type="inferred from homology"/>
<dbReference type="NCBIfam" id="TIGR00576">
    <property type="entry name" value="dut"/>
    <property type="match status" value="1"/>
</dbReference>
<feature type="binding site" evidence="5">
    <location>
        <begin position="90"/>
        <end position="92"/>
    </location>
    <ligand>
        <name>substrate</name>
    </ligand>
</feature>
<dbReference type="HAMAP" id="MF_00116">
    <property type="entry name" value="dUTPase_bact"/>
    <property type="match status" value="1"/>
</dbReference>
<keyword evidence="5" id="KW-0460">Magnesium</keyword>
<comment type="catalytic activity">
    <reaction evidence="4 5">
        <text>dUTP + H2O = dUMP + diphosphate + H(+)</text>
        <dbReference type="Rhea" id="RHEA:10248"/>
        <dbReference type="ChEBI" id="CHEBI:15377"/>
        <dbReference type="ChEBI" id="CHEBI:15378"/>
        <dbReference type="ChEBI" id="CHEBI:33019"/>
        <dbReference type="ChEBI" id="CHEBI:61555"/>
        <dbReference type="ChEBI" id="CHEBI:246422"/>
        <dbReference type="EC" id="3.6.1.23"/>
    </reaction>
</comment>
<dbReference type="SUPFAM" id="SSF51283">
    <property type="entry name" value="dUTPase-like"/>
    <property type="match status" value="1"/>
</dbReference>
<comment type="pathway">
    <text evidence="5">Pyrimidine metabolism; dUMP biosynthesis; dUMP from dCTP (dUTP route): step 2/2.</text>
</comment>
<evidence type="ECO:0000313" key="8">
    <source>
        <dbReference type="EMBL" id="PKF69207.1"/>
    </source>
</evidence>
<evidence type="ECO:0000256" key="4">
    <source>
        <dbReference type="ARBA" id="ARBA00047686"/>
    </source>
</evidence>
<keyword evidence="3 5" id="KW-0546">Nucleotide metabolism</keyword>
<dbReference type="PANTHER" id="PTHR11241">
    <property type="entry name" value="DEOXYURIDINE 5'-TRIPHOSPHATE NUCLEOTIDOHYDROLASE"/>
    <property type="match status" value="1"/>
</dbReference>
<dbReference type="Proteomes" id="UP000233249">
    <property type="component" value="Unassembled WGS sequence"/>
</dbReference>
<organism evidence="8 9">
    <name type="scientific">Corynebacterium mastitidis</name>
    <dbReference type="NCBI Taxonomy" id="161890"/>
    <lineage>
        <taxon>Bacteria</taxon>
        <taxon>Bacillati</taxon>
        <taxon>Actinomycetota</taxon>
        <taxon>Actinomycetes</taxon>
        <taxon>Mycobacteriales</taxon>
        <taxon>Corynebacteriaceae</taxon>
        <taxon>Corynebacterium</taxon>
    </lineage>
</organism>
<evidence type="ECO:0000259" key="7">
    <source>
        <dbReference type="Pfam" id="PF00692"/>
    </source>
</evidence>
<dbReference type="InterPro" id="IPR029054">
    <property type="entry name" value="dUTPase-like"/>
</dbReference>
<feature type="domain" description="dUTPase-like" evidence="7">
    <location>
        <begin position="42"/>
        <end position="169"/>
    </location>
</feature>
<accession>A0A2N0X963</accession>
<sequence length="177" mass="18721">MLLSAAAHAEGVSDESPESPAGEPEPDTTPEVLPVVADDEYLPTRAHPGDAGLDLQARALVRLHPGIRTAIPTGVQVAIPEGHVGYITPRSGIAARYGLTVLNAPGTIDAGYRGEIEVLLVNHENREVWVERGDRIAQLVIHPIITPEVKLVDALPATERGKGGFGSTGQKGVGRRR</sequence>
<evidence type="ECO:0000256" key="6">
    <source>
        <dbReference type="SAM" id="MobiDB-lite"/>
    </source>
</evidence>
<feature type="region of interest" description="Disordered" evidence="6">
    <location>
        <begin position="1"/>
        <end position="31"/>
    </location>
</feature>
<comment type="caution">
    <text evidence="8">The sequence shown here is derived from an EMBL/GenBank/DDBJ whole genome shotgun (WGS) entry which is preliminary data.</text>
</comment>
<dbReference type="Pfam" id="PF00692">
    <property type="entry name" value="dUTPase"/>
    <property type="match status" value="1"/>
</dbReference>
<comment type="similarity">
    <text evidence="1 5">Belongs to the dUTPase family.</text>
</comment>
<reference evidence="8 9" key="1">
    <citation type="submission" date="2017-12" db="EMBL/GenBank/DDBJ databases">
        <title>Corynebacterium mastitidis 16-1433 Genome.</title>
        <authorList>
            <person name="Gulvik C.A."/>
        </authorList>
    </citation>
    <scope>NUCLEOTIDE SEQUENCE [LARGE SCALE GENOMIC DNA]</scope>
    <source>
        <strain evidence="8 9">16-1433</strain>
    </source>
</reference>
<dbReference type="GO" id="GO:0004170">
    <property type="term" value="F:dUTP diphosphatase activity"/>
    <property type="evidence" value="ECO:0007669"/>
    <property type="project" value="UniProtKB-UniRule"/>
</dbReference>
<dbReference type="OrthoDB" id="9809956at2"/>
<dbReference type="GO" id="GO:0046081">
    <property type="term" value="P:dUTP catabolic process"/>
    <property type="evidence" value="ECO:0007669"/>
    <property type="project" value="InterPro"/>
</dbReference>
<dbReference type="Gene3D" id="2.70.40.10">
    <property type="match status" value="1"/>
</dbReference>
<feature type="binding site" evidence="5">
    <location>
        <position position="103"/>
    </location>
    <ligand>
        <name>substrate</name>
    </ligand>
</feature>
<dbReference type="GO" id="GO:0006226">
    <property type="term" value="P:dUMP biosynthetic process"/>
    <property type="evidence" value="ECO:0007669"/>
    <property type="project" value="UniProtKB-UniRule"/>
</dbReference>
<dbReference type="AlphaFoldDB" id="A0A2N0X963"/>
<dbReference type="InterPro" id="IPR008181">
    <property type="entry name" value="dUTPase"/>
</dbReference>
<dbReference type="EC" id="3.6.1.23" evidence="5"/>
<dbReference type="PANTHER" id="PTHR11241:SF0">
    <property type="entry name" value="DEOXYURIDINE 5'-TRIPHOSPHATE NUCLEOTIDOHYDROLASE"/>
    <property type="match status" value="1"/>
</dbReference>
<evidence type="ECO:0000256" key="5">
    <source>
        <dbReference type="HAMAP-Rule" id="MF_00116"/>
    </source>
</evidence>
<gene>
    <name evidence="5" type="primary">dut</name>
    <name evidence="8" type="ORF">CXB45_03045</name>
</gene>
<evidence type="ECO:0000256" key="1">
    <source>
        <dbReference type="ARBA" id="ARBA00006581"/>
    </source>
</evidence>
<keyword evidence="5" id="KW-0479">Metal-binding</keyword>
<dbReference type="NCBIfam" id="NF001862">
    <property type="entry name" value="PRK00601.1"/>
    <property type="match status" value="1"/>
</dbReference>
<dbReference type="UniPathway" id="UPA00610">
    <property type="reaction ID" value="UER00666"/>
</dbReference>
<comment type="function">
    <text evidence="5">This enzyme is involved in nucleotide metabolism: it produces dUMP, the immediate precursor of thymidine nucleotides and it decreases the intracellular concentration of dUTP so that uracil cannot be incorporated into DNA.</text>
</comment>
<evidence type="ECO:0000256" key="3">
    <source>
        <dbReference type="ARBA" id="ARBA00023080"/>
    </source>
</evidence>
<dbReference type="GO" id="GO:0000287">
    <property type="term" value="F:magnesium ion binding"/>
    <property type="evidence" value="ECO:0007669"/>
    <property type="project" value="UniProtKB-UniRule"/>
</dbReference>
<dbReference type="EMBL" id="PJAF01000006">
    <property type="protein sequence ID" value="PKF69207.1"/>
    <property type="molecule type" value="Genomic_DNA"/>
</dbReference>
<comment type="cofactor">
    <cofactor evidence="5">
        <name>Mg(2+)</name>
        <dbReference type="ChEBI" id="CHEBI:18420"/>
    </cofactor>
</comment>
<keyword evidence="2 5" id="KW-0378">Hydrolase</keyword>
<dbReference type="CDD" id="cd07557">
    <property type="entry name" value="trimeric_dUTPase"/>
    <property type="match status" value="1"/>
</dbReference>
<comment type="caution">
    <text evidence="5">Lacks conserved residue(s) required for the propagation of feature annotation.</text>
</comment>
<protein>
    <recommendedName>
        <fullName evidence="5">Deoxyuridine 5'-triphosphate nucleotidohydrolase</fullName>
        <shortName evidence="5">dUTPase</shortName>
        <ecNumber evidence="5">3.6.1.23</ecNumber>
    </recommendedName>
    <alternativeName>
        <fullName evidence="5">dUTP pyrophosphatase</fullName>
    </alternativeName>
</protein>
<evidence type="ECO:0000313" key="9">
    <source>
        <dbReference type="Proteomes" id="UP000233249"/>
    </source>
</evidence>
<name>A0A2N0X963_9CORY</name>
<evidence type="ECO:0000256" key="2">
    <source>
        <dbReference type="ARBA" id="ARBA00022801"/>
    </source>
</evidence>